<feature type="transmembrane region" description="Helical" evidence="8">
    <location>
        <begin position="106"/>
        <end position="125"/>
    </location>
</feature>
<dbReference type="Gene3D" id="1.20.1250.20">
    <property type="entry name" value="MFS general substrate transporter like domains"/>
    <property type="match status" value="2"/>
</dbReference>
<sequence>MGTKTARHLFGRAAEEPPPSKEADTKTDSPSAEDPGSVSGPDAEAISPDAQSGVQDAEAMTKAWTKTSLIVAYILIWLIYFVDSLQQGVTGALHPFVTSAFQQHSLTAATGVMSNLMGGLLKLPLAKVLDLWGRPQGFAITTVLLTLGLAMMAGCKTVETYAAAQVFYWVGFNGMGYSLSVFIADTSALENRGLMLAFLYSPFIITAWTGGPIATNVLAGIGWRWFFGIFAILTPAVSLPLIVLFAYNLFKAKKLGLMPARGPRRGLLAATRHYLIELDIVGLLLITGGLALFLLPFSIYTYQAAQWRSPLIICMLVFGVVLLICFVLYEKLLAPVQFIPYRLLVDRTILGAMVSATMTFIAFFLWDSYLLSLLQVVNNLSLTDATYIIKIFTVGSCFSGLIVGVLIRWTGRYKWLALYFGVPLTILGVGLMMHFGQPHHPIGYVVMCQVLIALAGGAITICEQTAVLAVISHQHAAVVLAVLSMCSSVGGAIGSTLSAAIWTTLLPRKLEELLPAEAQSNRTVIYNDLMAQLSYPMGSPVREAISEAYSETQKMMIIPALVALFVALGAVFAWRDVHVKDSKQTKGTVV</sequence>
<name>A0A2C5YKV3_9HYPO</name>
<keyword evidence="11" id="KW-1185">Reference proteome</keyword>
<feature type="transmembrane region" description="Helical" evidence="8">
    <location>
        <begin position="349"/>
        <end position="366"/>
    </location>
</feature>
<dbReference type="InterPro" id="IPR036259">
    <property type="entry name" value="MFS_trans_sf"/>
</dbReference>
<feature type="compositionally biased region" description="Basic and acidic residues" evidence="7">
    <location>
        <begin position="13"/>
        <end position="27"/>
    </location>
</feature>
<keyword evidence="6 8" id="KW-0472">Membrane</keyword>
<evidence type="ECO:0000256" key="1">
    <source>
        <dbReference type="ARBA" id="ARBA00004141"/>
    </source>
</evidence>
<feature type="transmembrane region" description="Helical" evidence="8">
    <location>
        <begin position="442"/>
        <end position="471"/>
    </location>
</feature>
<feature type="domain" description="Major facilitator superfamily (MFS) profile" evidence="9">
    <location>
        <begin position="72"/>
        <end position="578"/>
    </location>
</feature>
<dbReference type="InterPro" id="IPR011701">
    <property type="entry name" value="MFS"/>
</dbReference>
<accession>A0A2C5YKV3</accession>
<evidence type="ECO:0000313" key="11">
    <source>
        <dbReference type="Proteomes" id="UP000226431"/>
    </source>
</evidence>
<feature type="transmembrane region" description="Helical" evidence="8">
    <location>
        <begin position="416"/>
        <end position="436"/>
    </location>
</feature>
<dbReference type="EMBL" id="NJES01000771">
    <property type="protein sequence ID" value="PHH69397.1"/>
    <property type="molecule type" value="Genomic_DNA"/>
</dbReference>
<evidence type="ECO:0000256" key="2">
    <source>
        <dbReference type="ARBA" id="ARBA00008335"/>
    </source>
</evidence>
<evidence type="ECO:0000256" key="4">
    <source>
        <dbReference type="ARBA" id="ARBA00022692"/>
    </source>
</evidence>
<dbReference type="InterPro" id="IPR020846">
    <property type="entry name" value="MFS_dom"/>
</dbReference>
<feature type="transmembrane region" description="Helical" evidence="8">
    <location>
        <begin position="307"/>
        <end position="329"/>
    </location>
</feature>
<feature type="region of interest" description="Disordered" evidence="7">
    <location>
        <begin position="1"/>
        <end position="52"/>
    </location>
</feature>
<feature type="transmembrane region" description="Helical" evidence="8">
    <location>
        <begin position="225"/>
        <end position="250"/>
    </location>
</feature>
<evidence type="ECO:0000256" key="6">
    <source>
        <dbReference type="ARBA" id="ARBA00023136"/>
    </source>
</evidence>
<dbReference type="AlphaFoldDB" id="A0A2C5YKV3"/>
<feature type="transmembrane region" description="Helical" evidence="8">
    <location>
        <begin position="69"/>
        <end position="86"/>
    </location>
</feature>
<organism evidence="10 11">
    <name type="scientific">Ophiocordyceps camponoti-rufipedis</name>
    <dbReference type="NCBI Taxonomy" id="2004952"/>
    <lineage>
        <taxon>Eukaryota</taxon>
        <taxon>Fungi</taxon>
        <taxon>Dikarya</taxon>
        <taxon>Ascomycota</taxon>
        <taxon>Pezizomycotina</taxon>
        <taxon>Sordariomycetes</taxon>
        <taxon>Hypocreomycetidae</taxon>
        <taxon>Hypocreales</taxon>
        <taxon>Ophiocordycipitaceae</taxon>
        <taxon>Ophiocordyceps</taxon>
    </lineage>
</organism>
<dbReference type="PANTHER" id="PTHR23501">
    <property type="entry name" value="MAJOR FACILITATOR SUPERFAMILY"/>
    <property type="match status" value="1"/>
</dbReference>
<dbReference type="GO" id="GO:0022857">
    <property type="term" value="F:transmembrane transporter activity"/>
    <property type="evidence" value="ECO:0007669"/>
    <property type="project" value="InterPro"/>
</dbReference>
<feature type="compositionally biased region" description="Basic residues" evidence="7">
    <location>
        <begin position="1"/>
        <end position="10"/>
    </location>
</feature>
<feature type="transmembrane region" description="Helical" evidence="8">
    <location>
        <begin position="137"/>
        <end position="154"/>
    </location>
</feature>
<evidence type="ECO:0000256" key="8">
    <source>
        <dbReference type="SAM" id="Phobius"/>
    </source>
</evidence>
<feature type="transmembrane region" description="Helical" evidence="8">
    <location>
        <begin position="478"/>
        <end position="502"/>
    </location>
</feature>
<evidence type="ECO:0000256" key="7">
    <source>
        <dbReference type="SAM" id="MobiDB-lite"/>
    </source>
</evidence>
<evidence type="ECO:0000313" key="10">
    <source>
        <dbReference type="EMBL" id="PHH69397.1"/>
    </source>
</evidence>
<evidence type="ECO:0000256" key="5">
    <source>
        <dbReference type="ARBA" id="ARBA00022989"/>
    </source>
</evidence>
<reference evidence="10 11" key="1">
    <citation type="submission" date="2017-06" db="EMBL/GenBank/DDBJ databases">
        <title>Ant-infecting Ophiocordyceps genomes reveal a high diversity of potential behavioral manipulation genes and a possible major role for enterotoxins.</title>
        <authorList>
            <person name="De Bekker C."/>
            <person name="Evans H.C."/>
            <person name="Brachmann A."/>
            <person name="Hughes D.P."/>
        </authorList>
    </citation>
    <scope>NUCLEOTIDE SEQUENCE [LARGE SCALE GENOMIC DNA]</scope>
    <source>
        <strain evidence="10 11">Map16</strain>
    </source>
</reference>
<gene>
    <name evidence="10" type="ORF">CDD80_6776</name>
</gene>
<comment type="similarity">
    <text evidence="2">Belongs to the major facilitator superfamily.</text>
</comment>
<feature type="transmembrane region" description="Helical" evidence="8">
    <location>
        <begin position="556"/>
        <end position="574"/>
    </location>
</feature>
<evidence type="ECO:0000259" key="9">
    <source>
        <dbReference type="PROSITE" id="PS50850"/>
    </source>
</evidence>
<proteinExistence type="inferred from homology"/>
<comment type="subcellular location">
    <subcellularLocation>
        <location evidence="1">Membrane</location>
        <topology evidence="1">Multi-pass membrane protein</topology>
    </subcellularLocation>
</comment>
<dbReference type="FunFam" id="1.20.1250.20:FF:000284">
    <property type="entry name" value="Siderophore iron transporter mirB"/>
    <property type="match status" value="1"/>
</dbReference>
<feature type="transmembrane region" description="Helical" evidence="8">
    <location>
        <begin position="386"/>
        <end position="409"/>
    </location>
</feature>
<feature type="transmembrane region" description="Helical" evidence="8">
    <location>
        <begin position="166"/>
        <end position="184"/>
    </location>
</feature>
<dbReference type="GO" id="GO:0005886">
    <property type="term" value="C:plasma membrane"/>
    <property type="evidence" value="ECO:0007669"/>
    <property type="project" value="TreeGrafter"/>
</dbReference>
<feature type="transmembrane region" description="Helical" evidence="8">
    <location>
        <begin position="274"/>
        <end position="295"/>
    </location>
</feature>
<dbReference type="SUPFAM" id="SSF103473">
    <property type="entry name" value="MFS general substrate transporter"/>
    <property type="match status" value="2"/>
</dbReference>
<dbReference type="Pfam" id="PF07690">
    <property type="entry name" value="MFS_1"/>
    <property type="match status" value="1"/>
</dbReference>
<dbReference type="PROSITE" id="PS50850">
    <property type="entry name" value="MFS"/>
    <property type="match status" value="1"/>
</dbReference>
<dbReference type="OrthoDB" id="4078873at2759"/>
<keyword evidence="5 8" id="KW-1133">Transmembrane helix</keyword>
<keyword evidence="3" id="KW-0813">Transport</keyword>
<protein>
    <recommendedName>
        <fullName evidence="9">Major facilitator superfamily (MFS) profile domain-containing protein</fullName>
    </recommendedName>
</protein>
<keyword evidence="4 8" id="KW-0812">Transmembrane</keyword>
<dbReference type="STRING" id="2004952.A0A2C5YKV3"/>
<dbReference type="Proteomes" id="UP000226431">
    <property type="component" value="Unassembled WGS sequence"/>
</dbReference>
<dbReference type="PANTHER" id="PTHR23501:SF3">
    <property type="entry name" value="MAJOR FACILITATOR SUPERFAMILY (MFS) PROFILE DOMAIN-CONTAINING PROTEIN"/>
    <property type="match status" value="1"/>
</dbReference>
<comment type="caution">
    <text evidence="10">The sequence shown here is derived from an EMBL/GenBank/DDBJ whole genome shotgun (WGS) entry which is preliminary data.</text>
</comment>
<evidence type="ECO:0000256" key="3">
    <source>
        <dbReference type="ARBA" id="ARBA00022448"/>
    </source>
</evidence>
<feature type="transmembrane region" description="Helical" evidence="8">
    <location>
        <begin position="196"/>
        <end position="219"/>
    </location>
</feature>